<keyword evidence="6" id="KW-0472">Membrane</keyword>
<dbReference type="SUPFAM" id="SSF46894">
    <property type="entry name" value="C-terminal effector domain of the bipartite response regulators"/>
    <property type="match status" value="1"/>
</dbReference>
<sequence>MRFLIALNIILYSFSMSAQDHSAEKYLLKYYEQEAFDKVVEKADSILANNNKANLSRIYQIKADALYFLNDVEASLQNYLLTIEYLEEFPVDTVYLIESYSHTGFCYKYLGKFTEAIPYYEKALQICRQVNDSLEIANQLSHLGEIKVKLNAFAQAKAYYEEAYEINFNLKDSIAFGYDLVDLGDLKFAMKEYDKAIEYYQKGILVHETRANNHNTHILRMGKLSHAFLHVGQSDSAMYYINQALNEAEKLNDSLSMAKHWIIKAEILAFEKDFDSALWYGNSAKDYFHEDGYSSYKTNGNITLADIYIAQRNLRKAKTILITEKEFLEENKKWDRLFDIYTKLIMISEQEGNYKAALDYSKSFRVLNDSILQKDKLQTILSLETSFNTKQKEQEIELLKSQEKLIQFKLAQERKNIIVLGVMLILVVFIAIFIYFSIRKKHQLERELLSAQINEMRSQLKMLIDNNSAEITIDQDVFNEKLDNPLSTREIEVLTYALSDLTNQEIADKVFVSVNTVKFHLKNIYEKLGVSNRKEVIKFALSSSKLNE</sequence>
<dbReference type="PANTHER" id="PTHR44688:SF16">
    <property type="entry name" value="DNA-BINDING TRANSCRIPTIONAL ACTIVATOR DEVR_DOSR"/>
    <property type="match status" value="1"/>
</dbReference>
<dbReference type="Gene3D" id="1.25.40.10">
    <property type="entry name" value="Tetratricopeptide repeat domain"/>
    <property type="match status" value="2"/>
</dbReference>
<dbReference type="PROSITE" id="PS00622">
    <property type="entry name" value="HTH_LUXR_1"/>
    <property type="match status" value="1"/>
</dbReference>
<feature type="signal peptide" evidence="7">
    <location>
        <begin position="1"/>
        <end position="18"/>
    </location>
</feature>
<evidence type="ECO:0000256" key="2">
    <source>
        <dbReference type="ARBA" id="ARBA00023125"/>
    </source>
</evidence>
<keyword evidence="2" id="KW-0238">DNA-binding</keyword>
<dbReference type="SMART" id="SM00028">
    <property type="entry name" value="TPR"/>
    <property type="match status" value="5"/>
</dbReference>
<dbReference type="SMART" id="SM00421">
    <property type="entry name" value="HTH_LUXR"/>
    <property type="match status" value="1"/>
</dbReference>
<accession>E4TPQ9</accession>
<evidence type="ECO:0000256" key="6">
    <source>
        <dbReference type="SAM" id="Phobius"/>
    </source>
</evidence>
<dbReference type="InterPro" id="IPR000792">
    <property type="entry name" value="Tscrpt_reg_LuxR_C"/>
</dbReference>
<dbReference type="EMBL" id="CP002349">
    <property type="protein sequence ID" value="ADR23596.1"/>
    <property type="molecule type" value="Genomic_DNA"/>
</dbReference>
<dbReference type="Gene3D" id="1.10.10.10">
    <property type="entry name" value="Winged helix-like DNA-binding domain superfamily/Winged helix DNA-binding domain"/>
    <property type="match status" value="1"/>
</dbReference>
<dbReference type="PROSITE" id="PS50043">
    <property type="entry name" value="HTH_LUXR_2"/>
    <property type="match status" value="1"/>
</dbReference>
<dbReference type="Pfam" id="PF00196">
    <property type="entry name" value="GerE"/>
    <property type="match status" value="1"/>
</dbReference>
<keyword evidence="3" id="KW-0804">Transcription</keyword>
<keyword evidence="7" id="KW-0732">Signal</keyword>
<feature type="coiled-coil region" evidence="5">
    <location>
        <begin position="439"/>
        <end position="466"/>
    </location>
</feature>
<evidence type="ECO:0000256" key="1">
    <source>
        <dbReference type="ARBA" id="ARBA00023015"/>
    </source>
</evidence>
<keyword evidence="6" id="KW-1133">Transmembrane helix</keyword>
<dbReference type="PROSITE" id="PS50005">
    <property type="entry name" value="TPR"/>
    <property type="match status" value="2"/>
</dbReference>
<dbReference type="GO" id="GO:0003677">
    <property type="term" value="F:DNA binding"/>
    <property type="evidence" value="ECO:0007669"/>
    <property type="project" value="UniProtKB-KW"/>
</dbReference>
<dbReference type="KEGG" id="mtt:Ftrac_3626"/>
<dbReference type="SUPFAM" id="SSF48452">
    <property type="entry name" value="TPR-like"/>
    <property type="match status" value="3"/>
</dbReference>
<gene>
    <name evidence="9" type="ordered locus">Ftrac_3626</name>
</gene>
<dbReference type="InterPro" id="IPR011990">
    <property type="entry name" value="TPR-like_helical_dom_sf"/>
</dbReference>
<evidence type="ECO:0000256" key="5">
    <source>
        <dbReference type="SAM" id="Coils"/>
    </source>
</evidence>
<reference evidence="9 10" key="1">
    <citation type="journal article" date="2011" name="Stand. Genomic Sci.">
        <title>Complete genome sequence of Marivirga tractuosa type strain (H-43).</title>
        <authorList>
            <person name="Pagani I."/>
            <person name="Chertkov O."/>
            <person name="Lapidus A."/>
            <person name="Lucas S."/>
            <person name="Del Rio T.G."/>
            <person name="Tice H."/>
            <person name="Copeland A."/>
            <person name="Cheng J.F."/>
            <person name="Nolan M."/>
            <person name="Saunders E."/>
            <person name="Pitluck S."/>
            <person name="Held B."/>
            <person name="Goodwin L."/>
            <person name="Liolios K."/>
            <person name="Ovchinikova G."/>
            <person name="Ivanova N."/>
            <person name="Mavromatis K."/>
            <person name="Pati A."/>
            <person name="Chen A."/>
            <person name="Palaniappan K."/>
            <person name="Land M."/>
            <person name="Hauser L."/>
            <person name="Jeffries C.D."/>
            <person name="Detter J.C."/>
            <person name="Han C."/>
            <person name="Tapia R."/>
            <person name="Ngatchou-Djao O.D."/>
            <person name="Rohde M."/>
            <person name="Goker M."/>
            <person name="Spring S."/>
            <person name="Sikorski J."/>
            <person name="Woyke T."/>
            <person name="Bristow J."/>
            <person name="Eisen J.A."/>
            <person name="Markowitz V."/>
            <person name="Hugenholtz P."/>
            <person name="Klenk H.P."/>
            <person name="Kyrpides N.C."/>
        </authorList>
    </citation>
    <scope>NUCLEOTIDE SEQUENCE [LARGE SCALE GENOMIC DNA]</scope>
    <source>
        <strain evidence="10">ATCC 23168 / DSM 4126 / NBRC 15989 / NCIMB 1408 / VKM B-1430 / H-43</strain>
    </source>
</reference>
<keyword evidence="5" id="KW-0175">Coiled coil</keyword>
<dbReference type="eggNOG" id="COG2909">
    <property type="taxonomic scope" value="Bacteria"/>
</dbReference>
<dbReference type="Proteomes" id="UP000008720">
    <property type="component" value="Chromosome"/>
</dbReference>
<evidence type="ECO:0000313" key="10">
    <source>
        <dbReference type="Proteomes" id="UP000008720"/>
    </source>
</evidence>
<dbReference type="PRINTS" id="PR00038">
    <property type="entry name" value="HTHLUXR"/>
</dbReference>
<dbReference type="CDD" id="cd06170">
    <property type="entry name" value="LuxR_C_like"/>
    <property type="match status" value="1"/>
</dbReference>
<feature type="transmembrane region" description="Helical" evidence="6">
    <location>
        <begin position="417"/>
        <end position="438"/>
    </location>
</feature>
<proteinExistence type="predicted"/>
<dbReference type="InterPro" id="IPR019734">
    <property type="entry name" value="TPR_rpt"/>
</dbReference>
<dbReference type="GO" id="GO:0006355">
    <property type="term" value="P:regulation of DNA-templated transcription"/>
    <property type="evidence" value="ECO:0007669"/>
    <property type="project" value="InterPro"/>
</dbReference>
<evidence type="ECO:0000256" key="3">
    <source>
        <dbReference type="ARBA" id="ARBA00023163"/>
    </source>
</evidence>
<feature type="domain" description="HTH luxR-type" evidence="8">
    <location>
        <begin position="479"/>
        <end position="544"/>
    </location>
</feature>
<dbReference type="Pfam" id="PF13181">
    <property type="entry name" value="TPR_8"/>
    <property type="match status" value="1"/>
</dbReference>
<evidence type="ECO:0000313" key="9">
    <source>
        <dbReference type="EMBL" id="ADR23596.1"/>
    </source>
</evidence>
<keyword evidence="4" id="KW-0802">TPR repeat</keyword>
<feature type="chain" id="PRO_5005673735" evidence="7">
    <location>
        <begin position="19"/>
        <end position="548"/>
    </location>
</feature>
<evidence type="ECO:0000259" key="8">
    <source>
        <dbReference type="PROSITE" id="PS50043"/>
    </source>
</evidence>
<name>E4TPQ9_MARTH</name>
<keyword evidence="10" id="KW-1185">Reference proteome</keyword>
<dbReference type="Pfam" id="PF13424">
    <property type="entry name" value="TPR_12"/>
    <property type="match status" value="1"/>
</dbReference>
<dbReference type="HOGENOM" id="CLU_496778_0_0_10"/>
<dbReference type="OrthoDB" id="965844at2"/>
<keyword evidence="6" id="KW-0812">Transmembrane</keyword>
<dbReference type="InterPro" id="IPR036388">
    <property type="entry name" value="WH-like_DNA-bd_sf"/>
</dbReference>
<dbReference type="AlphaFoldDB" id="E4TPQ9"/>
<dbReference type="RefSeq" id="WP_013455738.1">
    <property type="nucleotide sequence ID" value="NC_014759.1"/>
</dbReference>
<evidence type="ECO:0000256" key="7">
    <source>
        <dbReference type="SAM" id="SignalP"/>
    </source>
</evidence>
<dbReference type="STRING" id="643867.Ftrac_3626"/>
<dbReference type="PANTHER" id="PTHR44688">
    <property type="entry name" value="DNA-BINDING TRANSCRIPTIONAL ACTIVATOR DEVR_DOSR"/>
    <property type="match status" value="1"/>
</dbReference>
<organism evidence="9 10">
    <name type="scientific">Marivirga tractuosa (strain ATCC 23168 / DSM 4126 / NBRC 15989 / NCIMB 1408 / VKM B-1430 / H-43)</name>
    <name type="common">Microscilla tractuosa</name>
    <name type="synonym">Flexibacter tractuosus</name>
    <dbReference type="NCBI Taxonomy" id="643867"/>
    <lineage>
        <taxon>Bacteria</taxon>
        <taxon>Pseudomonadati</taxon>
        <taxon>Bacteroidota</taxon>
        <taxon>Cytophagia</taxon>
        <taxon>Cytophagales</taxon>
        <taxon>Marivirgaceae</taxon>
        <taxon>Marivirga</taxon>
    </lineage>
</organism>
<dbReference type="InterPro" id="IPR016032">
    <property type="entry name" value="Sig_transdc_resp-reg_C-effctor"/>
</dbReference>
<evidence type="ECO:0000256" key="4">
    <source>
        <dbReference type="PROSITE-ProRule" id="PRU00339"/>
    </source>
</evidence>
<feature type="repeat" description="TPR" evidence="4">
    <location>
        <begin position="97"/>
        <end position="130"/>
    </location>
</feature>
<feature type="repeat" description="TPR" evidence="4">
    <location>
        <begin position="177"/>
        <end position="210"/>
    </location>
</feature>
<keyword evidence="1" id="KW-0805">Transcription regulation</keyword>
<protein>
    <submittedName>
        <fullName evidence="9">ATP-dependent transcriptional regulator, MalT-like, LuxR family</fullName>
    </submittedName>
</protein>